<dbReference type="PANTHER" id="PTHR30296:SF0">
    <property type="entry name" value="LACTATE UTILIZATION PROTEIN A"/>
    <property type="match status" value="1"/>
</dbReference>
<dbReference type="AlphaFoldDB" id="A0A6N4E1L9"/>
<accession>A0A6N4E1L9</accession>
<feature type="domain" description="Cysteine-rich" evidence="1">
    <location>
        <begin position="14"/>
        <end position="94"/>
    </location>
</feature>
<dbReference type="InterPro" id="IPR004017">
    <property type="entry name" value="Cys_rich_dom"/>
</dbReference>
<proteinExistence type="predicted"/>
<comment type="caution">
    <text evidence="2">The sequence shown here is derived from an EMBL/GenBank/DDBJ whole genome shotgun (WGS) entry which is preliminary data.</text>
</comment>
<reference evidence="2 3" key="1">
    <citation type="submission" date="2018-01" db="EMBL/GenBank/DDBJ databases">
        <title>Novel co-symbiosis in the lucinid bivalve Phacoides pectinatus.</title>
        <authorList>
            <person name="Lim S.J."/>
            <person name="Davis B.G."/>
            <person name="Gill D.E."/>
            <person name="Engel A.S."/>
            <person name="Anderson L.C."/>
            <person name="Campbell B.J."/>
        </authorList>
    </citation>
    <scope>NUCLEOTIDE SEQUENCE [LARGE SCALE GENOMIC DNA]</scope>
    <source>
        <strain evidence="2">N3_P5</strain>
    </source>
</reference>
<evidence type="ECO:0000313" key="2">
    <source>
        <dbReference type="EMBL" id="PUE04393.1"/>
    </source>
</evidence>
<evidence type="ECO:0000313" key="3">
    <source>
        <dbReference type="Proteomes" id="UP000250928"/>
    </source>
</evidence>
<dbReference type="GO" id="GO:0016491">
    <property type="term" value="F:oxidoreductase activity"/>
    <property type="evidence" value="ECO:0007669"/>
    <property type="project" value="UniProtKB-ARBA"/>
</dbReference>
<name>A0A6N4E1L9_9GAMM</name>
<dbReference type="GO" id="GO:0005829">
    <property type="term" value="C:cytosol"/>
    <property type="evidence" value="ECO:0007669"/>
    <property type="project" value="TreeGrafter"/>
</dbReference>
<dbReference type="PANTHER" id="PTHR30296">
    <property type="entry name" value="UNCHARACTERIZED PROTEIN YKGE"/>
    <property type="match status" value="1"/>
</dbReference>
<sequence length="255" mass="28187">MKQDRHYPERPDKVYFFGTCLVDLLYPEAGIAAMELLRREGVGVIFPHGQTCCGQPAWNAGYREQARQVARAQLRCFARDYPIVVPSGSCAGMMHLHYPELFRDTPEQAQAEALAARVYELTEFLVHVLKIRLTDLGPPTRVALHTSCSARRGMGVAAEHEGLIGQLGNVELVEPQRKEECCGFGGTFALKHPDISTEMVSEKARLIAETGVRELVSGDCGCLMNIAGRLGHQGSGIRGRHIASFLWERTHASDE</sequence>
<gene>
    <name evidence="2" type="ORF">C3L24_03255</name>
</gene>
<dbReference type="EMBL" id="PQCO01000126">
    <property type="protein sequence ID" value="PUE04393.1"/>
    <property type="molecule type" value="Genomic_DNA"/>
</dbReference>
<protein>
    <submittedName>
        <fullName evidence="2">Oxidoreductase</fullName>
    </submittedName>
</protein>
<feature type="domain" description="Cysteine-rich" evidence="1">
    <location>
        <begin position="142"/>
        <end position="226"/>
    </location>
</feature>
<evidence type="ECO:0000259" key="1">
    <source>
        <dbReference type="Pfam" id="PF02754"/>
    </source>
</evidence>
<organism evidence="2 3">
    <name type="scientific">Candidatus Sedimenticola endophacoides</name>
    <dbReference type="NCBI Taxonomy" id="2548426"/>
    <lineage>
        <taxon>Bacteria</taxon>
        <taxon>Pseudomonadati</taxon>
        <taxon>Pseudomonadota</taxon>
        <taxon>Gammaproteobacteria</taxon>
        <taxon>Chromatiales</taxon>
        <taxon>Sedimenticolaceae</taxon>
        <taxon>Sedimenticola</taxon>
    </lineage>
</organism>
<dbReference type="Pfam" id="PF02754">
    <property type="entry name" value="CCG"/>
    <property type="match status" value="2"/>
</dbReference>
<dbReference type="Proteomes" id="UP000250928">
    <property type="component" value="Unassembled WGS sequence"/>
</dbReference>